<name>A0A3P7IWW5_STRVU</name>
<evidence type="ECO:0000313" key="2">
    <source>
        <dbReference type="EMBL" id="VDM70134.1"/>
    </source>
</evidence>
<feature type="non-terminal residue" evidence="2">
    <location>
        <position position="358"/>
    </location>
</feature>
<feature type="compositionally biased region" description="Basic and acidic residues" evidence="1">
    <location>
        <begin position="191"/>
        <end position="244"/>
    </location>
</feature>
<dbReference type="AlphaFoldDB" id="A0A3P7IWW5"/>
<gene>
    <name evidence="2" type="ORF">SVUK_LOCUS5132</name>
</gene>
<feature type="compositionally biased region" description="Basic and acidic residues" evidence="1">
    <location>
        <begin position="73"/>
        <end position="84"/>
    </location>
</feature>
<proteinExistence type="predicted"/>
<reference evidence="2 3" key="1">
    <citation type="submission" date="2018-11" db="EMBL/GenBank/DDBJ databases">
        <authorList>
            <consortium name="Pathogen Informatics"/>
        </authorList>
    </citation>
    <scope>NUCLEOTIDE SEQUENCE [LARGE SCALE GENOMIC DNA]</scope>
</reference>
<feature type="compositionally biased region" description="Basic residues" evidence="1">
    <location>
        <begin position="63"/>
        <end position="72"/>
    </location>
</feature>
<feature type="compositionally biased region" description="Basic and acidic residues" evidence="1">
    <location>
        <begin position="293"/>
        <end position="308"/>
    </location>
</feature>
<feature type="compositionally biased region" description="Basic and acidic residues" evidence="1">
    <location>
        <begin position="134"/>
        <end position="154"/>
    </location>
</feature>
<feature type="compositionally biased region" description="Basic and acidic residues" evidence="1">
    <location>
        <begin position="323"/>
        <end position="358"/>
    </location>
</feature>
<feature type="compositionally biased region" description="Basic and acidic residues" evidence="1">
    <location>
        <begin position="96"/>
        <end position="108"/>
    </location>
</feature>
<sequence>MERDLDRTQLSTASKRNREKSKEEVSEDEDLNKGADKTSAQGKAEVNEYNPSGEELQSYERIHIKKVKKKKKERDNESKRNGREKSRRTPTAKGLSSERDSSREEFVQKKLKSRVVTSKGRRSKEKTLKSTSSRNEEEFERRKRSSEEEKEWQRRLSWQASKSDYSGEKTENLNSKESCGGKKSSVETDGSLEKIEERIRMVEHSKRSREVDKEEDPLKVGKYSGEDVHPKENIDIGEERHSQEVAEPLQEEIVWEKEEVAQAHSMSPSRGSAEKQRADHLVFEHVGKWKSLESEGNIRENLEKEKKQGSQTEEFNPYFAKAPIEEECQKQDKFRDKNETLLSKEKSTSKSKEGTLES</sequence>
<dbReference type="Proteomes" id="UP000270094">
    <property type="component" value="Unassembled WGS sequence"/>
</dbReference>
<dbReference type="EMBL" id="UYYB01014843">
    <property type="protein sequence ID" value="VDM70134.1"/>
    <property type="molecule type" value="Genomic_DNA"/>
</dbReference>
<feature type="region of interest" description="Disordered" evidence="1">
    <location>
        <begin position="293"/>
        <end position="358"/>
    </location>
</feature>
<organism evidence="2 3">
    <name type="scientific">Strongylus vulgaris</name>
    <name type="common">Blood worm</name>
    <dbReference type="NCBI Taxonomy" id="40348"/>
    <lineage>
        <taxon>Eukaryota</taxon>
        <taxon>Metazoa</taxon>
        <taxon>Ecdysozoa</taxon>
        <taxon>Nematoda</taxon>
        <taxon>Chromadorea</taxon>
        <taxon>Rhabditida</taxon>
        <taxon>Rhabditina</taxon>
        <taxon>Rhabditomorpha</taxon>
        <taxon>Strongyloidea</taxon>
        <taxon>Strongylidae</taxon>
        <taxon>Strongylus</taxon>
    </lineage>
</organism>
<evidence type="ECO:0000256" key="1">
    <source>
        <dbReference type="SAM" id="MobiDB-lite"/>
    </source>
</evidence>
<keyword evidence="3" id="KW-1185">Reference proteome</keyword>
<accession>A0A3P7IWW5</accession>
<protein>
    <submittedName>
        <fullName evidence="2">Uncharacterized protein</fullName>
    </submittedName>
</protein>
<feature type="compositionally biased region" description="Basic residues" evidence="1">
    <location>
        <begin position="109"/>
        <end position="124"/>
    </location>
</feature>
<evidence type="ECO:0000313" key="3">
    <source>
        <dbReference type="Proteomes" id="UP000270094"/>
    </source>
</evidence>
<feature type="region of interest" description="Disordered" evidence="1">
    <location>
        <begin position="1"/>
        <end position="246"/>
    </location>
</feature>